<dbReference type="EMBL" id="RPHB01000001">
    <property type="protein sequence ID" value="MBW3466341.1"/>
    <property type="molecule type" value="Genomic_DNA"/>
</dbReference>
<keyword evidence="1" id="KW-1133">Transmembrane helix</keyword>
<dbReference type="Proteomes" id="UP000727490">
    <property type="component" value="Unassembled WGS sequence"/>
</dbReference>
<protein>
    <submittedName>
        <fullName evidence="2">Uncharacterized protein</fullName>
    </submittedName>
</protein>
<dbReference type="AlphaFoldDB" id="A0A951MCG1"/>
<comment type="caution">
    <text evidence="2">The sequence shown here is derived from an EMBL/GenBank/DDBJ whole genome shotgun (WGS) entry which is preliminary data.</text>
</comment>
<keyword evidence="1" id="KW-0472">Membrane</keyword>
<evidence type="ECO:0000256" key="1">
    <source>
        <dbReference type="SAM" id="Phobius"/>
    </source>
</evidence>
<keyword evidence="1" id="KW-0812">Transmembrane</keyword>
<proteinExistence type="predicted"/>
<sequence>MKAILIAILTCLTVLLVGKIAPYWVLMVLVGFWSLIINPRPWTAFFIGGLAFGLSWFVLTIWISIQSESALPSQMADLMGVKNDNLLWVATAVLGFLIGGFSSMTGSLFRRITEKRDSGIYRS</sequence>
<evidence type="ECO:0000313" key="2">
    <source>
        <dbReference type="EMBL" id="MBW3466341.1"/>
    </source>
</evidence>
<reference evidence="2 3" key="1">
    <citation type="journal article" date="2020" name="Syst. Appl. Microbiol.">
        <title>Arthrospiribacter ruber gen. nov., sp. nov., a novel bacterium isolated from Arthrospira cultures.</title>
        <authorList>
            <person name="Waleron M."/>
            <person name="Misztak A."/>
            <person name="Waleron M.M."/>
            <person name="Furmaniak M."/>
            <person name="Mrozik A."/>
            <person name="Waleron K."/>
        </authorList>
    </citation>
    <scope>NUCLEOTIDE SEQUENCE [LARGE SCALE GENOMIC DNA]</scope>
    <source>
        <strain evidence="2 3">DPMB0001</strain>
    </source>
</reference>
<gene>
    <name evidence="2" type="ORF">EGN73_00750</name>
</gene>
<name>A0A951MCG1_9BACT</name>
<feature type="transmembrane region" description="Helical" evidence="1">
    <location>
        <begin position="86"/>
        <end position="109"/>
    </location>
</feature>
<accession>A0A951MCG1</accession>
<dbReference type="RefSeq" id="WP_219286121.1">
    <property type="nucleotide sequence ID" value="NZ_RPHB01000001.1"/>
</dbReference>
<feature type="transmembrane region" description="Helical" evidence="1">
    <location>
        <begin position="42"/>
        <end position="65"/>
    </location>
</feature>
<organism evidence="2 3">
    <name type="scientific">Arthrospiribacter ruber</name>
    <dbReference type="NCBI Taxonomy" id="2487934"/>
    <lineage>
        <taxon>Bacteria</taxon>
        <taxon>Pseudomonadati</taxon>
        <taxon>Bacteroidota</taxon>
        <taxon>Cytophagia</taxon>
        <taxon>Cytophagales</taxon>
        <taxon>Cyclobacteriaceae</taxon>
        <taxon>Arthrospiribacter</taxon>
    </lineage>
</organism>
<keyword evidence="3" id="KW-1185">Reference proteome</keyword>
<evidence type="ECO:0000313" key="3">
    <source>
        <dbReference type="Proteomes" id="UP000727490"/>
    </source>
</evidence>